<proteinExistence type="predicted"/>
<dbReference type="Proteomes" id="UP000467841">
    <property type="component" value="Unassembled WGS sequence"/>
</dbReference>
<accession>A0A6D2LAG5</accession>
<name>A0A6D2LAG5_9BRAS</name>
<keyword evidence="2" id="KW-1185">Reference proteome</keyword>
<reference evidence="1" key="1">
    <citation type="submission" date="2020-01" db="EMBL/GenBank/DDBJ databases">
        <authorList>
            <person name="Mishra B."/>
        </authorList>
    </citation>
    <scope>NUCLEOTIDE SEQUENCE [LARGE SCALE GENOMIC DNA]</scope>
</reference>
<dbReference type="PANTHER" id="PTHR33116:SF80">
    <property type="entry name" value="REVERSE TRANSCRIPTASE ZINC-BINDING DOMAIN-CONTAINING PROTEIN"/>
    <property type="match status" value="1"/>
</dbReference>
<comment type="caution">
    <text evidence="1">The sequence shown here is derived from an EMBL/GenBank/DDBJ whole genome shotgun (WGS) entry which is preliminary data.</text>
</comment>
<dbReference type="PANTHER" id="PTHR33116">
    <property type="entry name" value="REVERSE TRANSCRIPTASE ZINC-BINDING DOMAIN-CONTAINING PROTEIN-RELATED-RELATED"/>
    <property type="match status" value="1"/>
</dbReference>
<gene>
    <name evidence="1" type="ORF">MERR_LOCUS43877</name>
</gene>
<sequence length="312" mass="34841">MDVLSKLLDEAVRLEKIKPHPKCKDPLVTHLSFADDLLIFFDGSAQSLQAILEVLSTFKSASGLALSSGKTFLFLDGNDSVFTANMAARFGLAHGSLPVRVRSRISSWTVRPLSFAGRLQLIQSVLFSMVHFWAAVFPLPMSCIDCLEKMCKAFLWSGAPNSAKNAKVSWESVCTPKEAGGLGLKRLADSNQVFGLKLIWLMFAGEGSLWVAWVRKNLIGRRSFWSSELDNSGSWIWRKLLKLRPLARPFLACQIRSGTSALFWHDDWTGLGPLLDISGANGPRVWVYILWQLYLRRYLEGLGNYHVGGTQF</sequence>
<organism evidence="1 2">
    <name type="scientific">Microthlaspi erraticum</name>
    <dbReference type="NCBI Taxonomy" id="1685480"/>
    <lineage>
        <taxon>Eukaryota</taxon>
        <taxon>Viridiplantae</taxon>
        <taxon>Streptophyta</taxon>
        <taxon>Embryophyta</taxon>
        <taxon>Tracheophyta</taxon>
        <taxon>Spermatophyta</taxon>
        <taxon>Magnoliopsida</taxon>
        <taxon>eudicotyledons</taxon>
        <taxon>Gunneridae</taxon>
        <taxon>Pentapetalae</taxon>
        <taxon>rosids</taxon>
        <taxon>malvids</taxon>
        <taxon>Brassicales</taxon>
        <taxon>Brassicaceae</taxon>
        <taxon>Coluteocarpeae</taxon>
        <taxon>Microthlaspi</taxon>
    </lineage>
</organism>
<evidence type="ECO:0000313" key="1">
    <source>
        <dbReference type="EMBL" id="CAA7056641.1"/>
    </source>
</evidence>
<dbReference type="AlphaFoldDB" id="A0A6D2LAG5"/>
<protein>
    <submittedName>
        <fullName evidence="1">Uncharacterized protein</fullName>
    </submittedName>
</protein>
<evidence type="ECO:0000313" key="2">
    <source>
        <dbReference type="Proteomes" id="UP000467841"/>
    </source>
</evidence>
<dbReference type="EMBL" id="CACVBM020001651">
    <property type="protein sequence ID" value="CAA7056641.1"/>
    <property type="molecule type" value="Genomic_DNA"/>
</dbReference>
<dbReference type="OrthoDB" id="1108117at2759"/>